<accession>A0ABS3SFF7</accession>
<organism evidence="1 2">
    <name type="scientific">Cellulomonas fengjieae</name>
    <dbReference type="NCBI Taxonomy" id="2819978"/>
    <lineage>
        <taxon>Bacteria</taxon>
        <taxon>Bacillati</taxon>
        <taxon>Actinomycetota</taxon>
        <taxon>Actinomycetes</taxon>
        <taxon>Micrococcales</taxon>
        <taxon>Cellulomonadaceae</taxon>
        <taxon>Cellulomonas</taxon>
    </lineage>
</organism>
<dbReference type="EMBL" id="JAGFBM010000003">
    <property type="protein sequence ID" value="MBO3084490.1"/>
    <property type="molecule type" value="Genomic_DNA"/>
</dbReference>
<evidence type="ECO:0008006" key="3">
    <source>
        <dbReference type="Google" id="ProtNLM"/>
    </source>
</evidence>
<name>A0ABS3SFF7_9CELL</name>
<comment type="caution">
    <text evidence="1">The sequence shown here is derived from an EMBL/GenBank/DDBJ whole genome shotgun (WGS) entry which is preliminary data.</text>
</comment>
<evidence type="ECO:0000313" key="2">
    <source>
        <dbReference type="Proteomes" id="UP000678317"/>
    </source>
</evidence>
<sequence>MARALALAHSGAGDLGAQRARVLGRLDQLAGVVATVRGRLLVDERASDGWRRPGVPSFEAARSAVSRPGPGAARQEVRQAEALAALPAVAQAVDAGVVRVGHLDVIAR</sequence>
<dbReference type="RefSeq" id="WP_208289240.1">
    <property type="nucleotide sequence ID" value="NZ_CP074404.1"/>
</dbReference>
<gene>
    <name evidence="1" type="ORF">J4035_07535</name>
</gene>
<evidence type="ECO:0000313" key="1">
    <source>
        <dbReference type="EMBL" id="MBO3084490.1"/>
    </source>
</evidence>
<dbReference type="Proteomes" id="UP000678317">
    <property type="component" value="Unassembled WGS sequence"/>
</dbReference>
<keyword evidence="2" id="KW-1185">Reference proteome</keyword>
<reference evidence="1 2" key="1">
    <citation type="submission" date="2021-03" db="EMBL/GenBank/DDBJ databases">
        <title>novel species in genus Cellulomonas.</title>
        <authorList>
            <person name="Zhang G."/>
        </authorList>
    </citation>
    <scope>NUCLEOTIDE SEQUENCE [LARGE SCALE GENOMIC DNA]</scope>
    <source>
        <strain evidence="2">zg-ZUI188</strain>
    </source>
</reference>
<protein>
    <recommendedName>
        <fullName evidence="3">DUF222 domain-containing protein</fullName>
    </recommendedName>
</protein>
<proteinExistence type="predicted"/>